<dbReference type="OrthoDB" id="3788568at2759"/>
<keyword evidence="2" id="KW-1185">Reference proteome</keyword>
<proteinExistence type="predicted"/>
<comment type="caution">
    <text evidence="1">The sequence shown here is derived from an EMBL/GenBank/DDBJ whole genome shotgun (WGS) entry which is preliminary data.</text>
</comment>
<name>A0A9P4WAS1_CURKU</name>
<reference evidence="1" key="1">
    <citation type="submission" date="2019-04" db="EMBL/GenBank/DDBJ databases">
        <title>Sequencing of skin fungus with MAO and IRED activity.</title>
        <authorList>
            <person name="Marsaioli A.J."/>
            <person name="Bonatto J.M.C."/>
            <person name="Reis Junior O."/>
        </authorList>
    </citation>
    <scope>NUCLEOTIDE SEQUENCE</scope>
    <source>
        <strain evidence="1">30M1</strain>
    </source>
</reference>
<sequence>MDANSRCPAGAEESQLLHLPTELRLQICSYMTIAPAKIDWEWKGAFFTCRKLQQDMLNKLSPASEVKKFFQTEVMLSLDIERAFGVTPGLPHPFFGWVRSVTVHFPLYREWFDVMYQSYPLYSLYLDELQILLTGGPGQRKRFLPWGDLKSTAPTYLMDESKNRKLVMNCKKITVTLDDLITVDGGRDKETSFGVTIPGTDLTYLFTIVQDRNEEQVQRSYTFKNRFKLPIGEKEKSSLVE</sequence>
<evidence type="ECO:0000313" key="2">
    <source>
        <dbReference type="Proteomes" id="UP000801428"/>
    </source>
</evidence>
<accession>A0A9P4WAS1</accession>
<evidence type="ECO:0000313" key="1">
    <source>
        <dbReference type="EMBL" id="KAF3009635.1"/>
    </source>
</evidence>
<dbReference type="AlphaFoldDB" id="A0A9P4WAS1"/>
<dbReference type="EMBL" id="SWKU01000002">
    <property type="protein sequence ID" value="KAF3009635.1"/>
    <property type="molecule type" value="Genomic_DNA"/>
</dbReference>
<organism evidence="1 2">
    <name type="scientific">Curvularia kusanoi</name>
    <name type="common">Cochliobolus kusanoi</name>
    <dbReference type="NCBI Taxonomy" id="90978"/>
    <lineage>
        <taxon>Eukaryota</taxon>
        <taxon>Fungi</taxon>
        <taxon>Dikarya</taxon>
        <taxon>Ascomycota</taxon>
        <taxon>Pezizomycotina</taxon>
        <taxon>Dothideomycetes</taxon>
        <taxon>Pleosporomycetidae</taxon>
        <taxon>Pleosporales</taxon>
        <taxon>Pleosporineae</taxon>
        <taxon>Pleosporaceae</taxon>
        <taxon>Curvularia</taxon>
    </lineage>
</organism>
<dbReference type="Proteomes" id="UP000801428">
    <property type="component" value="Unassembled WGS sequence"/>
</dbReference>
<gene>
    <name evidence="1" type="ORF">E8E13_007409</name>
</gene>
<protein>
    <submittedName>
        <fullName evidence="1">Uncharacterized protein</fullName>
    </submittedName>
</protein>